<dbReference type="Proteomes" id="UP000294530">
    <property type="component" value="Unassembled WGS sequence"/>
</dbReference>
<proteinExistence type="predicted"/>
<accession>A0A976FFR7</accession>
<reference evidence="1 2" key="1">
    <citation type="journal article" date="2021" name="Genome Biol.">
        <title>AFLAP: assembly-free linkage analysis pipeline using k-mers from genome sequencing data.</title>
        <authorList>
            <person name="Fletcher K."/>
            <person name="Zhang L."/>
            <person name="Gil J."/>
            <person name="Han R."/>
            <person name="Cavanaugh K."/>
            <person name="Michelmore R."/>
        </authorList>
    </citation>
    <scope>NUCLEOTIDE SEQUENCE [LARGE SCALE GENOMIC DNA]</scope>
    <source>
        <strain evidence="1 2">SF5</strain>
    </source>
</reference>
<dbReference type="RefSeq" id="XP_067815295.1">
    <property type="nucleotide sequence ID" value="XM_067965258.1"/>
</dbReference>
<gene>
    <name evidence="1" type="ORF">CCR75_007195</name>
</gene>
<dbReference type="GeneID" id="94350929"/>
<dbReference type="KEGG" id="blac:94350929"/>
<name>A0A976FFR7_BRELC</name>
<sequence>MTKFHPQNWIIKPGNIVIPIFFDTDAFPKVGAITEITSDLPAFQNSDLLHPLIQPGPRRF</sequence>
<keyword evidence="2" id="KW-1185">Reference proteome</keyword>
<evidence type="ECO:0000313" key="2">
    <source>
        <dbReference type="Proteomes" id="UP000294530"/>
    </source>
</evidence>
<dbReference type="EMBL" id="SHOA02000013">
    <property type="protein sequence ID" value="TDH65796.1"/>
    <property type="molecule type" value="Genomic_DNA"/>
</dbReference>
<comment type="caution">
    <text evidence="1">The sequence shown here is derived from an EMBL/GenBank/DDBJ whole genome shotgun (WGS) entry which is preliminary data.</text>
</comment>
<protein>
    <submittedName>
        <fullName evidence="1">Uncharacterized protein</fullName>
    </submittedName>
</protein>
<organism evidence="1 2">
    <name type="scientific">Bremia lactucae</name>
    <name type="common">Lettuce downy mildew</name>
    <dbReference type="NCBI Taxonomy" id="4779"/>
    <lineage>
        <taxon>Eukaryota</taxon>
        <taxon>Sar</taxon>
        <taxon>Stramenopiles</taxon>
        <taxon>Oomycota</taxon>
        <taxon>Peronosporomycetes</taxon>
        <taxon>Peronosporales</taxon>
        <taxon>Peronosporaceae</taxon>
        <taxon>Bremia</taxon>
    </lineage>
</organism>
<evidence type="ECO:0000313" key="1">
    <source>
        <dbReference type="EMBL" id="TDH65796.1"/>
    </source>
</evidence>
<dbReference type="AlphaFoldDB" id="A0A976FFR7"/>